<feature type="region of interest" description="Disordered" evidence="1">
    <location>
        <begin position="42"/>
        <end position="61"/>
    </location>
</feature>
<keyword evidence="3" id="KW-1185">Reference proteome</keyword>
<proteinExistence type="predicted"/>
<protein>
    <submittedName>
        <fullName evidence="2">Uncharacterized protein</fullName>
    </submittedName>
</protein>
<evidence type="ECO:0000256" key="1">
    <source>
        <dbReference type="SAM" id="MobiDB-lite"/>
    </source>
</evidence>
<organism evidence="2 3">
    <name type="scientific">Setaria viridis</name>
    <name type="common">Green bristlegrass</name>
    <name type="synonym">Setaria italica subsp. viridis</name>
    <dbReference type="NCBI Taxonomy" id="4556"/>
    <lineage>
        <taxon>Eukaryota</taxon>
        <taxon>Viridiplantae</taxon>
        <taxon>Streptophyta</taxon>
        <taxon>Embryophyta</taxon>
        <taxon>Tracheophyta</taxon>
        <taxon>Spermatophyta</taxon>
        <taxon>Magnoliopsida</taxon>
        <taxon>Liliopsida</taxon>
        <taxon>Poales</taxon>
        <taxon>Poaceae</taxon>
        <taxon>PACMAD clade</taxon>
        <taxon>Panicoideae</taxon>
        <taxon>Panicodae</taxon>
        <taxon>Paniceae</taxon>
        <taxon>Cenchrinae</taxon>
        <taxon>Setaria</taxon>
    </lineage>
</organism>
<evidence type="ECO:0000313" key="2">
    <source>
        <dbReference type="EMBL" id="TKW20392.1"/>
    </source>
</evidence>
<name>A0A4U6UX13_SETVI</name>
<evidence type="ECO:0000313" key="3">
    <source>
        <dbReference type="Proteomes" id="UP000298652"/>
    </source>
</evidence>
<gene>
    <name evidence="2" type="ORF">SEVIR_4G084801v2</name>
</gene>
<dbReference type="Proteomes" id="UP000298652">
    <property type="component" value="Chromosome 4"/>
</dbReference>
<sequence>MPFKTRHRASANSLDLRISLFHFFSFFSFSLLGPVCPSQERERRNGLAGGGGTPHHHGEQLSSLSSHWSDVWYLGEANCGCCASASSTHWWTAPASKSQRRWWIWTRVCSAAVPRGSAGSRQLVMPCCGCLSSRSAEAIGARRRDLQRLLVHHQIGQSGNGVTRGSCSVLTGGGACSKRLRRR</sequence>
<accession>A0A4U6UX13</accession>
<dbReference type="EMBL" id="CM016555">
    <property type="protein sequence ID" value="TKW20392.1"/>
    <property type="molecule type" value="Genomic_DNA"/>
</dbReference>
<reference evidence="2" key="1">
    <citation type="submission" date="2019-03" db="EMBL/GenBank/DDBJ databases">
        <title>WGS assembly of Setaria viridis.</title>
        <authorList>
            <person name="Huang P."/>
            <person name="Jenkins J."/>
            <person name="Grimwood J."/>
            <person name="Barry K."/>
            <person name="Healey A."/>
            <person name="Mamidi S."/>
            <person name="Sreedasyam A."/>
            <person name="Shu S."/>
            <person name="Feldman M."/>
            <person name="Wu J."/>
            <person name="Yu Y."/>
            <person name="Chen C."/>
            <person name="Johnson J."/>
            <person name="Rokhsar D."/>
            <person name="Baxter I."/>
            <person name="Schmutz J."/>
            <person name="Brutnell T."/>
            <person name="Kellogg E."/>
        </authorList>
    </citation>
    <scope>NUCLEOTIDE SEQUENCE [LARGE SCALE GENOMIC DNA]</scope>
</reference>
<dbReference type="AlphaFoldDB" id="A0A4U6UX13"/>
<dbReference type="Gramene" id="TKW20392">
    <property type="protein sequence ID" value="TKW20392"/>
    <property type="gene ID" value="SEVIR_4G084801v2"/>
</dbReference>